<dbReference type="InterPro" id="IPR046799">
    <property type="entry name" value="ROXA-like_wH"/>
</dbReference>
<accession>A0A5P1RA76</accession>
<gene>
    <name evidence="7" type="ORF">F0U83_07440</name>
</gene>
<reference evidence="7 8" key="1">
    <citation type="journal article" date="2019" name="Biochem. Eng. J.">
        <title>Metabolic engineering of the marine bacteria Neptunomonas concharum for the production of acetoin and meso-2,3-butanediol from acetate.</title>
        <authorList>
            <person name="Li W."/>
            <person name="Pu N."/>
            <person name="Liu C.-X."/>
            <person name="Yuan Q.-P."/>
            <person name="Li Z.-J."/>
        </authorList>
    </citation>
    <scope>NUCLEOTIDE SEQUENCE [LARGE SCALE GENOMIC DNA]</scope>
    <source>
        <strain evidence="7 8">JCM17730</strain>
    </source>
</reference>
<organism evidence="7 8">
    <name type="scientific">Neptunomonas concharum</name>
    <dbReference type="NCBI Taxonomy" id="1031538"/>
    <lineage>
        <taxon>Bacteria</taxon>
        <taxon>Pseudomonadati</taxon>
        <taxon>Pseudomonadota</taxon>
        <taxon>Gammaproteobacteria</taxon>
        <taxon>Oceanospirillales</taxon>
        <taxon>Oceanospirillaceae</taxon>
        <taxon>Neptunomonas</taxon>
    </lineage>
</organism>
<keyword evidence="3" id="KW-0223">Dioxygenase</keyword>
<evidence type="ECO:0000256" key="3">
    <source>
        <dbReference type="ARBA" id="ARBA00022964"/>
    </source>
</evidence>
<dbReference type="Pfam" id="PF20514">
    <property type="entry name" value="WHD_ROXA"/>
    <property type="match status" value="1"/>
</dbReference>
<dbReference type="EMBL" id="CP043869">
    <property type="protein sequence ID" value="QEQ96554.1"/>
    <property type="molecule type" value="Genomic_DNA"/>
</dbReference>
<dbReference type="KEGG" id="ncu:F0U83_07440"/>
<dbReference type="InterPro" id="IPR003347">
    <property type="entry name" value="JmjC_dom"/>
</dbReference>
<evidence type="ECO:0000256" key="2">
    <source>
        <dbReference type="ARBA" id="ARBA00022723"/>
    </source>
</evidence>
<evidence type="ECO:0000313" key="7">
    <source>
        <dbReference type="EMBL" id="QEQ96554.1"/>
    </source>
</evidence>
<dbReference type="PANTHER" id="PTHR13096">
    <property type="entry name" value="MINA53 MYC INDUCED NUCLEAR ANTIGEN"/>
    <property type="match status" value="1"/>
</dbReference>
<keyword evidence="4" id="KW-0560">Oxidoreductase</keyword>
<proteinExistence type="predicted"/>
<dbReference type="AlphaFoldDB" id="A0A5P1RA76"/>
<dbReference type="Pfam" id="PF08007">
    <property type="entry name" value="JmjC_2"/>
    <property type="match status" value="1"/>
</dbReference>
<dbReference type="Proteomes" id="UP000324760">
    <property type="component" value="Chromosome"/>
</dbReference>
<dbReference type="Gene3D" id="3.40.366.30">
    <property type="entry name" value="50S ribosomal protein L16 arginine hydroxylase, Chain A, Domain 2"/>
    <property type="match status" value="1"/>
</dbReference>
<dbReference type="InterPro" id="IPR039994">
    <property type="entry name" value="NO66-like"/>
</dbReference>
<comment type="cofactor">
    <cofactor evidence="1">
        <name>Fe(2+)</name>
        <dbReference type="ChEBI" id="CHEBI:29033"/>
    </cofactor>
</comment>
<dbReference type="OrthoDB" id="9764016at2"/>
<feature type="domain" description="JmjC" evidence="6">
    <location>
        <begin position="98"/>
        <end position="227"/>
    </location>
</feature>
<evidence type="ECO:0000256" key="5">
    <source>
        <dbReference type="ARBA" id="ARBA00023004"/>
    </source>
</evidence>
<evidence type="ECO:0000313" key="8">
    <source>
        <dbReference type="Proteomes" id="UP000324760"/>
    </source>
</evidence>
<dbReference type="SUPFAM" id="SSF51197">
    <property type="entry name" value="Clavaminate synthase-like"/>
    <property type="match status" value="1"/>
</dbReference>
<evidence type="ECO:0000259" key="6">
    <source>
        <dbReference type="PROSITE" id="PS51184"/>
    </source>
</evidence>
<protein>
    <submittedName>
        <fullName evidence="7">Cupin domain-containing protein</fullName>
    </submittedName>
</protein>
<keyword evidence="8" id="KW-1185">Reference proteome</keyword>
<keyword evidence="2" id="KW-0479">Metal-binding</keyword>
<dbReference type="RefSeq" id="WP_138987166.1">
    <property type="nucleotide sequence ID" value="NZ_CP043869.1"/>
</dbReference>
<evidence type="ECO:0000256" key="4">
    <source>
        <dbReference type="ARBA" id="ARBA00023002"/>
    </source>
</evidence>
<name>A0A5P1RA76_9GAMM</name>
<dbReference type="Gene3D" id="2.60.120.650">
    <property type="entry name" value="Cupin"/>
    <property type="match status" value="1"/>
</dbReference>
<dbReference type="GO" id="GO:0046872">
    <property type="term" value="F:metal ion binding"/>
    <property type="evidence" value="ECO:0007669"/>
    <property type="project" value="UniProtKB-KW"/>
</dbReference>
<evidence type="ECO:0000256" key="1">
    <source>
        <dbReference type="ARBA" id="ARBA00001954"/>
    </source>
</evidence>
<dbReference type="PROSITE" id="PS51184">
    <property type="entry name" value="JMJC"/>
    <property type="match status" value="1"/>
</dbReference>
<keyword evidence="5" id="KW-0408">Iron</keyword>
<dbReference type="PANTHER" id="PTHR13096:SF8">
    <property type="entry name" value="RIBOSOMAL OXYGENASE 1"/>
    <property type="match status" value="1"/>
</dbReference>
<sequence>MIQFPLGDITVEQFLEEYWQKKPLLIRNAFPDFEPPVSADELAGLACEPMVESRLITQDETGESWELKQGPFEEADFASLPKSHWTLLVQAVDHWVPEANALLEQFRFIPSWRIDDLMISYATQGGGVGPHYDNYDVFLIQASGQRRWEIGGTFNEASPRRSDTPVMILPEWTAEESYILNPGDMIYIPPCLGHNGIAESDDCMTYSVGFRAPSHAEILRSFTDFVGEQLTGELRYADPDLKLQESPAEITEAAFDKVRDIFTSYLKEPGLLEDWFGQFMTEHKYPDQEQDEPQEMLTTDQVRGYLDEGGLLMRTEGIRFAYRRKQVKNYVLYVNGVSCEVGAHEGGFIKALCDHSAISGDDITSQETLEIVTELLNMEALCTESYDEALEEEA</sequence>
<dbReference type="GO" id="GO:0016706">
    <property type="term" value="F:2-oxoglutarate-dependent dioxygenase activity"/>
    <property type="evidence" value="ECO:0007669"/>
    <property type="project" value="TreeGrafter"/>
</dbReference>